<keyword evidence="2" id="KW-1185">Reference proteome</keyword>
<proteinExistence type="predicted"/>
<dbReference type="Proteomes" id="UP001055879">
    <property type="component" value="Linkage Group LG01"/>
</dbReference>
<evidence type="ECO:0000313" key="1">
    <source>
        <dbReference type="EMBL" id="KAI3769419.1"/>
    </source>
</evidence>
<reference evidence="1 2" key="2">
    <citation type="journal article" date="2022" name="Mol. Ecol. Resour.">
        <title>The genomes of chicory, endive, great burdock and yacon provide insights into Asteraceae paleo-polyploidization history and plant inulin production.</title>
        <authorList>
            <person name="Fan W."/>
            <person name="Wang S."/>
            <person name="Wang H."/>
            <person name="Wang A."/>
            <person name="Jiang F."/>
            <person name="Liu H."/>
            <person name="Zhao H."/>
            <person name="Xu D."/>
            <person name="Zhang Y."/>
        </authorList>
    </citation>
    <scope>NUCLEOTIDE SEQUENCE [LARGE SCALE GENOMIC DNA]</scope>
    <source>
        <strain evidence="2">cv. Niubang</strain>
    </source>
</reference>
<protein>
    <submittedName>
        <fullName evidence="1">Uncharacterized protein</fullName>
    </submittedName>
</protein>
<organism evidence="1 2">
    <name type="scientific">Arctium lappa</name>
    <name type="common">Greater burdock</name>
    <name type="synonym">Lappa major</name>
    <dbReference type="NCBI Taxonomy" id="4217"/>
    <lineage>
        <taxon>Eukaryota</taxon>
        <taxon>Viridiplantae</taxon>
        <taxon>Streptophyta</taxon>
        <taxon>Embryophyta</taxon>
        <taxon>Tracheophyta</taxon>
        <taxon>Spermatophyta</taxon>
        <taxon>Magnoliopsida</taxon>
        <taxon>eudicotyledons</taxon>
        <taxon>Gunneridae</taxon>
        <taxon>Pentapetalae</taxon>
        <taxon>asterids</taxon>
        <taxon>campanulids</taxon>
        <taxon>Asterales</taxon>
        <taxon>Asteraceae</taxon>
        <taxon>Carduoideae</taxon>
        <taxon>Cardueae</taxon>
        <taxon>Arctiinae</taxon>
        <taxon>Arctium</taxon>
    </lineage>
</organism>
<sequence length="283" mass="31251">MTEYEGSAIALSEDSRGRNTNEVDSEAVVSKLSTTALDALAAVSGSEVQTPETTPHQEQQSVNPTPSVQHQLIDEPSEETLEPSPIASQHTEPLGTPVNNPSENMTIDSHVDEAPPQFSPRTVEQSPSINHVSPVHTATTLRTTVDAQDEDDEVDMTSVKRRTVSKKKLKAKKKQKQVKEVEVAEDTEVEGISPPKRITRQGAQSMAQPKGPNRTDLQNSRSTSRRSKDRLMRFTNNPRPPSVIEAVEEMKNTILGEVQKATTKLKKTFKERTDKLKGKINEL</sequence>
<reference evidence="2" key="1">
    <citation type="journal article" date="2022" name="Mol. Ecol. Resour.">
        <title>The genomes of chicory, endive, great burdock and yacon provide insights into Asteraceae palaeo-polyploidization history and plant inulin production.</title>
        <authorList>
            <person name="Fan W."/>
            <person name="Wang S."/>
            <person name="Wang H."/>
            <person name="Wang A."/>
            <person name="Jiang F."/>
            <person name="Liu H."/>
            <person name="Zhao H."/>
            <person name="Xu D."/>
            <person name="Zhang Y."/>
        </authorList>
    </citation>
    <scope>NUCLEOTIDE SEQUENCE [LARGE SCALE GENOMIC DNA]</scope>
    <source>
        <strain evidence="2">cv. Niubang</strain>
    </source>
</reference>
<comment type="caution">
    <text evidence="1">The sequence shown here is derived from an EMBL/GenBank/DDBJ whole genome shotgun (WGS) entry which is preliminary data.</text>
</comment>
<evidence type="ECO:0000313" key="2">
    <source>
        <dbReference type="Proteomes" id="UP001055879"/>
    </source>
</evidence>
<dbReference type="EMBL" id="CM042047">
    <property type="protein sequence ID" value="KAI3769419.1"/>
    <property type="molecule type" value="Genomic_DNA"/>
</dbReference>
<name>A0ACB9FDM5_ARCLA</name>
<accession>A0ACB9FDM5</accession>
<gene>
    <name evidence="1" type="ORF">L6452_00521</name>
</gene>